<dbReference type="Proteomes" id="UP000236000">
    <property type="component" value="Unassembled WGS sequence"/>
</dbReference>
<protein>
    <recommendedName>
        <fullName evidence="5">Glycosyltransferase family 4 protein</fullName>
    </recommendedName>
</protein>
<evidence type="ECO:0008006" key="5">
    <source>
        <dbReference type="Google" id="ProtNLM"/>
    </source>
</evidence>
<dbReference type="Pfam" id="PF00534">
    <property type="entry name" value="Glycos_transf_1"/>
    <property type="match status" value="1"/>
</dbReference>
<gene>
    <name evidence="3" type="ORF">CXU22_05080</name>
</gene>
<comment type="caution">
    <text evidence="3">The sequence shown here is derived from an EMBL/GenBank/DDBJ whole genome shotgun (WGS) entry which is preliminary data.</text>
</comment>
<dbReference type="SUPFAM" id="SSF53756">
    <property type="entry name" value="UDP-Glycosyltransferase/glycogen phosphorylase"/>
    <property type="match status" value="1"/>
</dbReference>
<evidence type="ECO:0000313" key="4">
    <source>
        <dbReference type="Proteomes" id="UP000236000"/>
    </source>
</evidence>
<evidence type="ECO:0000313" key="3">
    <source>
        <dbReference type="EMBL" id="PNC18015.1"/>
    </source>
</evidence>
<sequence>MPARTTMSNIVIYLPNEPLGKQGGMERATHGLAEMLRGAGHRVLLLCREKNRLGETYFPPVPLTFLPPGLSRREEQDYLRKLLWEEKTDVLIDQTEGGITGRWGIFKNRRQMEEDSLKLVAIQHSSQYSSLRYYRLVHKRRGARTFPGKLRNFLFNALALPVKRRRAWRLQKSLFRELAANYDHIVTLSSGGMEEFRLLAPGTPAEKLAAIPNALAPLEDAPVPQEKEKRVLFVGRLDNSVKGVDRLLRIWARAGKALPDWRLDIVGDGPDAARLKELAQHLQLSNVSFEGFRNPAPYYRRSSILCLASTFEGFGLVLPEAMQHGCVPMAFNSYAAVRDLVIPDRTGILVRPFDEEEYARQLIRLTQDAPLRAAMAQAGPQHAALFSPACVVREWNSLFQR</sequence>
<evidence type="ECO:0000259" key="1">
    <source>
        <dbReference type="Pfam" id="PF00534"/>
    </source>
</evidence>
<dbReference type="OrthoDB" id="2023634at2"/>
<evidence type="ECO:0000259" key="2">
    <source>
        <dbReference type="Pfam" id="PF13439"/>
    </source>
</evidence>
<feature type="domain" description="Glycosyl transferase family 1" evidence="1">
    <location>
        <begin position="224"/>
        <end position="381"/>
    </location>
</feature>
<reference evidence="3 4" key="1">
    <citation type="journal article" date="2017" name="BMC Genomics">
        <title>Genome sequencing of 39 Akkermansia muciniphila isolates reveals its population structure, genomic and functional diverisity, and global distribution in mammalian gut microbiotas.</title>
        <authorList>
            <person name="Guo X."/>
            <person name="Li S."/>
            <person name="Zhang J."/>
            <person name="Wu F."/>
            <person name="Li X."/>
            <person name="Wu D."/>
            <person name="Zhang M."/>
            <person name="Ou Z."/>
            <person name="Jie Z."/>
            <person name="Yan Q."/>
            <person name="Li P."/>
            <person name="Yi J."/>
            <person name="Peng Y."/>
        </authorList>
    </citation>
    <scope>NUCLEOTIDE SEQUENCE [LARGE SCALE GENOMIC DNA]</scope>
    <source>
        <strain evidence="3 4">GP24</strain>
    </source>
</reference>
<dbReference type="GO" id="GO:0016757">
    <property type="term" value="F:glycosyltransferase activity"/>
    <property type="evidence" value="ECO:0007669"/>
    <property type="project" value="InterPro"/>
</dbReference>
<dbReference type="Pfam" id="PF13439">
    <property type="entry name" value="Glyco_transf_4"/>
    <property type="match status" value="1"/>
</dbReference>
<name>A0A2N8HDJ6_9BACT</name>
<dbReference type="InterPro" id="IPR001296">
    <property type="entry name" value="Glyco_trans_1"/>
</dbReference>
<dbReference type="EMBL" id="PJKA01000010">
    <property type="protein sequence ID" value="PNC18015.1"/>
    <property type="molecule type" value="Genomic_DNA"/>
</dbReference>
<feature type="domain" description="Glycosyltransferase subfamily 4-like N-terminal" evidence="2">
    <location>
        <begin position="23"/>
        <end position="214"/>
    </location>
</feature>
<dbReference type="AlphaFoldDB" id="A0A2N8HDJ6"/>
<dbReference type="RefSeq" id="WP_102713222.1">
    <property type="nucleotide sequence ID" value="NZ_PJKA01000010.1"/>
</dbReference>
<dbReference type="PANTHER" id="PTHR12526">
    <property type="entry name" value="GLYCOSYLTRANSFERASE"/>
    <property type="match status" value="1"/>
</dbReference>
<proteinExistence type="predicted"/>
<dbReference type="Gene3D" id="3.40.50.2000">
    <property type="entry name" value="Glycogen Phosphorylase B"/>
    <property type="match status" value="2"/>
</dbReference>
<dbReference type="PANTHER" id="PTHR12526:SF630">
    <property type="entry name" value="GLYCOSYLTRANSFERASE"/>
    <property type="match status" value="1"/>
</dbReference>
<accession>A0A2N8HDJ6</accession>
<organism evidence="3 4">
    <name type="scientific">Akkermansia muciniphila</name>
    <dbReference type="NCBI Taxonomy" id="239935"/>
    <lineage>
        <taxon>Bacteria</taxon>
        <taxon>Pseudomonadati</taxon>
        <taxon>Verrucomicrobiota</taxon>
        <taxon>Verrucomicrobiia</taxon>
        <taxon>Verrucomicrobiales</taxon>
        <taxon>Akkermansiaceae</taxon>
        <taxon>Akkermansia</taxon>
    </lineage>
</organism>
<dbReference type="InterPro" id="IPR028098">
    <property type="entry name" value="Glyco_trans_4-like_N"/>
</dbReference>